<evidence type="ECO:0000256" key="3">
    <source>
        <dbReference type="ARBA" id="ARBA00023008"/>
    </source>
</evidence>
<comment type="subcellular location">
    <subcellularLocation>
        <location evidence="1">Cell envelope</location>
    </subcellularLocation>
</comment>
<evidence type="ECO:0000256" key="5">
    <source>
        <dbReference type="ARBA" id="ARBA00031399"/>
    </source>
</evidence>
<evidence type="ECO:0000256" key="2">
    <source>
        <dbReference type="ARBA" id="ARBA00022723"/>
    </source>
</evidence>
<dbReference type="EMBL" id="SLVV01000009">
    <property type="protein sequence ID" value="TCN23101.1"/>
    <property type="molecule type" value="Genomic_DNA"/>
</dbReference>
<dbReference type="AlphaFoldDB" id="A0A4R2B8R4"/>
<keyword evidence="7" id="KW-0812">Transmembrane</keyword>
<evidence type="ECO:0000256" key="4">
    <source>
        <dbReference type="ARBA" id="ARBA00024688"/>
    </source>
</evidence>
<accession>A0A4R2B8R4</accession>
<reference evidence="9 10" key="1">
    <citation type="journal article" date="2015" name="Stand. Genomic Sci.">
        <title>Genomic Encyclopedia of Bacterial and Archaeal Type Strains, Phase III: the genomes of soil and plant-associated and newly described type strains.</title>
        <authorList>
            <person name="Whitman W.B."/>
            <person name="Woyke T."/>
            <person name="Klenk H.P."/>
            <person name="Zhou Y."/>
            <person name="Lilburn T.G."/>
            <person name="Beck B.J."/>
            <person name="De Vos P."/>
            <person name="Vandamme P."/>
            <person name="Eisen J.A."/>
            <person name="Garrity G."/>
            <person name="Hugenholtz P."/>
            <person name="Kyrpides N.C."/>
        </authorList>
    </citation>
    <scope>NUCLEOTIDE SEQUENCE [LARGE SCALE GENOMIC DNA]</scope>
    <source>
        <strain evidence="9 10">CV53</strain>
    </source>
</reference>
<dbReference type="InterPro" id="IPR002429">
    <property type="entry name" value="CcO_II-like_C"/>
</dbReference>
<dbReference type="InterPro" id="IPR001505">
    <property type="entry name" value="Copper_CuA"/>
</dbReference>
<protein>
    <recommendedName>
        <fullName evidence="5">Cytochrome aa3 subunit 2</fullName>
    </recommendedName>
</protein>
<dbReference type="PANTHER" id="PTHR42838">
    <property type="entry name" value="CYTOCHROME C OXIDASE SUBUNIT II"/>
    <property type="match status" value="1"/>
</dbReference>
<dbReference type="GO" id="GO:0016020">
    <property type="term" value="C:membrane"/>
    <property type="evidence" value="ECO:0007669"/>
    <property type="project" value="InterPro"/>
</dbReference>
<dbReference type="PROSITE" id="PS00078">
    <property type="entry name" value="COX2"/>
    <property type="match status" value="1"/>
</dbReference>
<dbReference type="Pfam" id="PF00116">
    <property type="entry name" value="COX2"/>
    <property type="match status" value="1"/>
</dbReference>
<dbReference type="InterPro" id="IPR008972">
    <property type="entry name" value="Cupredoxin"/>
</dbReference>
<dbReference type="GO" id="GO:0004129">
    <property type="term" value="F:cytochrome-c oxidase activity"/>
    <property type="evidence" value="ECO:0007669"/>
    <property type="project" value="UniProtKB-EC"/>
</dbReference>
<evidence type="ECO:0000256" key="1">
    <source>
        <dbReference type="ARBA" id="ARBA00004196"/>
    </source>
</evidence>
<gene>
    <name evidence="9" type="ORF">EV146_109260</name>
</gene>
<evidence type="ECO:0000313" key="9">
    <source>
        <dbReference type="EMBL" id="TCN23101.1"/>
    </source>
</evidence>
<dbReference type="InterPro" id="IPR034214">
    <property type="entry name" value="Ba3_CcO_II_C"/>
</dbReference>
<keyword evidence="7" id="KW-1133">Transmembrane helix</keyword>
<dbReference type="CDD" id="cd13913">
    <property type="entry name" value="ba3_CcO_II_C"/>
    <property type="match status" value="1"/>
</dbReference>
<keyword evidence="2" id="KW-0479">Metal-binding</keyword>
<comment type="caution">
    <text evidence="9">The sequence shown here is derived from an EMBL/GenBank/DDBJ whole genome shotgun (WGS) entry which is preliminary data.</text>
</comment>
<dbReference type="PANTHER" id="PTHR42838:SF2">
    <property type="entry name" value="NITROUS-OXIDE REDUCTASE"/>
    <property type="match status" value="1"/>
</dbReference>
<name>A0A4R2B8R4_9BACI</name>
<keyword evidence="10" id="KW-1185">Reference proteome</keyword>
<proteinExistence type="predicted"/>
<comment type="function">
    <text evidence="4">Subunits I and II form the functional core of the enzyme complex. Electrons originating in cytochrome c are transferred via heme a and Cu(A) to the binuclear center formed by heme a3 and Cu(B).</text>
</comment>
<dbReference type="Gene3D" id="2.60.40.420">
    <property type="entry name" value="Cupredoxins - blue copper proteins"/>
    <property type="match status" value="1"/>
</dbReference>
<evidence type="ECO:0000259" key="8">
    <source>
        <dbReference type="PROSITE" id="PS50857"/>
    </source>
</evidence>
<dbReference type="InterPro" id="IPR051403">
    <property type="entry name" value="NosZ/Cyto_c_oxidase_sub2"/>
</dbReference>
<dbReference type="Proteomes" id="UP000295689">
    <property type="component" value="Unassembled WGS sequence"/>
</dbReference>
<feature type="domain" description="Cytochrome oxidase subunit II copper A binding" evidence="8">
    <location>
        <begin position="57"/>
        <end position="161"/>
    </location>
</feature>
<evidence type="ECO:0000256" key="7">
    <source>
        <dbReference type="SAM" id="Phobius"/>
    </source>
</evidence>
<feature type="transmembrane region" description="Helical" evidence="7">
    <location>
        <begin position="12"/>
        <end position="34"/>
    </location>
</feature>
<evidence type="ECO:0000256" key="6">
    <source>
        <dbReference type="ARBA" id="ARBA00047816"/>
    </source>
</evidence>
<sequence length="161" mass="17794">MNMHIHKFEKIWLIFGVATLLVFLSVVGVSAFYLGNQPPSCLATINPEKVDTTAPFDQPGLKKVKGKEWDYELVFVASAFQYNPGEVEVPLGAKVKVLATTKDVVHGFSVAGTNINMMLEPGYISEFTTTFDKTGEFLILCNEYCGAGHHMMTSKIKVVEK</sequence>
<comment type="catalytic activity">
    <reaction evidence="6">
        <text>4 Fe(II)-[cytochrome c] + O2 + 8 H(+)(in) = 4 Fe(III)-[cytochrome c] + 2 H2O + 4 H(+)(out)</text>
        <dbReference type="Rhea" id="RHEA:11436"/>
        <dbReference type="Rhea" id="RHEA-COMP:10350"/>
        <dbReference type="Rhea" id="RHEA-COMP:14399"/>
        <dbReference type="ChEBI" id="CHEBI:15377"/>
        <dbReference type="ChEBI" id="CHEBI:15378"/>
        <dbReference type="ChEBI" id="CHEBI:15379"/>
        <dbReference type="ChEBI" id="CHEBI:29033"/>
        <dbReference type="ChEBI" id="CHEBI:29034"/>
        <dbReference type="EC" id="7.1.1.9"/>
    </reaction>
</comment>
<organism evidence="9 10">
    <name type="scientific">Mesobacillus foraminis</name>
    <dbReference type="NCBI Taxonomy" id="279826"/>
    <lineage>
        <taxon>Bacteria</taxon>
        <taxon>Bacillati</taxon>
        <taxon>Bacillota</taxon>
        <taxon>Bacilli</taxon>
        <taxon>Bacillales</taxon>
        <taxon>Bacillaceae</taxon>
        <taxon>Mesobacillus</taxon>
    </lineage>
</organism>
<evidence type="ECO:0000313" key="10">
    <source>
        <dbReference type="Proteomes" id="UP000295689"/>
    </source>
</evidence>
<keyword evidence="3" id="KW-0186">Copper</keyword>
<keyword evidence="7" id="KW-0472">Membrane</keyword>
<dbReference type="PROSITE" id="PS50857">
    <property type="entry name" value="COX2_CUA"/>
    <property type="match status" value="1"/>
</dbReference>
<dbReference type="SUPFAM" id="SSF49503">
    <property type="entry name" value="Cupredoxins"/>
    <property type="match status" value="1"/>
</dbReference>
<dbReference type="GO" id="GO:0030313">
    <property type="term" value="C:cell envelope"/>
    <property type="evidence" value="ECO:0007669"/>
    <property type="project" value="UniProtKB-SubCell"/>
</dbReference>
<dbReference type="GO" id="GO:0005507">
    <property type="term" value="F:copper ion binding"/>
    <property type="evidence" value="ECO:0007669"/>
    <property type="project" value="InterPro"/>
</dbReference>